<comment type="caution">
    <text evidence="1">The sequence shown here is derived from an EMBL/GenBank/DDBJ whole genome shotgun (WGS) entry which is preliminary data.</text>
</comment>
<sequence>MAINLRKVITLKMKKRADFLRELTVENENFHLGGTSKS</sequence>
<evidence type="ECO:0000313" key="1">
    <source>
        <dbReference type="EMBL" id="ERH96648.1"/>
    </source>
</evidence>
<proteinExistence type="predicted"/>
<gene>
    <name evidence="1" type="ORF">BTCBT_007213</name>
</gene>
<evidence type="ECO:0000313" key="2">
    <source>
        <dbReference type="Proteomes" id="UP000013487"/>
    </source>
</evidence>
<protein>
    <submittedName>
        <fullName evidence="1">Uncharacterized protein</fullName>
    </submittedName>
</protein>
<name>A0AAN4KLD4_BACTU</name>
<dbReference type="Proteomes" id="UP000013487">
    <property type="component" value="Unassembled WGS sequence"/>
</dbReference>
<organism evidence="1 2">
    <name type="scientific">Bacillus thuringiensis T01-328</name>
    <dbReference type="NCBI Taxonomy" id="1324966"/>
    <lineage>
        <taxon>Bacteria</taxon>
        <taxon>Bacillati</taxon>
        <taxon>Bacillota</taxon>
        <taxon>Bacilli</taxon>
        <taxon>Bacillales</taxon>
        <taxon>Bacillaceae</taxon>
        <taxon>Bacillus</taxon>
        <taxon>Bacillus cereus group</taxon>
    </lineage>
</organism>
<reference evidence="1 2" key="1">
    <citation type="journal article" date="2013" name="Genome Announc.">
        <title>Draft Genome Sequence of Bacillus thuringiensis var. thuringiensis Strain T01-328, a Brazilian Isolate That Produces a Soluble Pesticide Protein, Cry1Ia.</title>
        <authorList>
            <person name="Varani A.M."/>
            <person name="Lemos M.V."/>
            <person name="Fernandes C.C."/>
            <person name="Lemos E.G."/>
            <person name="Alves E.C."/>
            <person name="Desiderio J.A."/>
        </authorList>
    </citation>
    <scope>NUCLEOTIDE SEQUENCE [LARGE SCALE GENOMIC DNA]</scope>
    <source>
        <strain evidence="1 2">T01-328</strain>
    </source>
</reference>
<dbReference type="AlphaFoldDB" id="A0AAN4KLD4"/>
<dbReference type="EMBL" id="ARXZ02000071">
    <property type="protein sequence ID" value="ERH96648.1"/>
    <property type="molecule type" value="Genomic_DNA"/>
</dbReference>
<accession>A0AAN4KLD4</accession>